<sequence>MNTSGMRYYSNSFDSIRDKRLQSELKAHLGDKSSFFTHHTLHFVSRFLASLCYPSLLKPGETIFYQYHPLKPALLFSSPYFPSYTICPAVFFPSPDGYATSQTYFNSVLANLESNHHS</sequence>
<organism evidence="1 2">
    <name type="scientific">Fusarium oxysporum f. sp. rapae</name>
    <dbReference type="NCBI Taxonomy" id="485398"/>
    <lineage>
        <taxon>Eukaryota</taxon>
        <taxon>Fungi</taxon>
        <taxon>Dikarya</taxon>
        <taxon>Ascomycota</taxon>
        <taxon>Pezizomycotina</taxon>
        <taxon>Sordariomycetes</taxon>
        <taxon>Hypocreomycetidae</taxon>
        <taxon>Hypocreales</taxon>
        <taxon>Nectriaceae</taxon>
        <taxon>Fusarium</taxon>
        <taxon>Fusarium oxysporum species complex</taxon>
    </lineage>
</organism>
<protein>
    <submittedName>
        <fullName evidence="1">Uncharacterized protein</fullName>
    </submittedName>
</protein>
<proteinExistence type="predicted"/>
<reference evidence="1" key="1">
    <citation type="submission" date="2021-04" db="EMBL/GenBank/DDBJ databases">
        <title>First draft genome resource for Brassicaceae pathogens Fusarium oxysporum f. sp. raphani and Fusarium oxysporum f. sp. rapae.</title>
        <authorList>
            <person name="Asai S."/>
        </authorList>
    </citation>
    <scope>NUCLEOTIDE SEQUENCE</scope>
    <source>
        <strain evidence="1">Tf1208</strain>
    </source>
</reference>
<evidence type="ECO:0000313" key="1">
    <source>
        <dbReference type="EMBL" id="KAG7416100.1"/>
    </source>
</evidence>
<dbReference type="Proteomes" id="UP000694050">
    <property type="component" value="Unassembled WGS sequence"/>
</dbReference>
<comment type="caution">
    <text evidence="1">The sequence shown here is derived from an EMBL/GenBank/DDBJ whole genome shotgun (WGS) entry which is preliminary data.</text>
</comment>
<accession>A0A8J5PD26</accession>
<dbReference type="AlphaFoldDB" id="A0A8J5PD26"/>
<evidence type="ECO:0000313" key="2">
    <source>
        <dbReference type="Proteomes" id="UP000694050"/>
    </source>
</evidence>
<gene>
    <name evidence="1" type="ORF">Forpe1208_v005975</name>
</gene>
<name>A0A8J5PD26_FUSOX</name>
<dbReference type="EMBL" id="JAELUQ010000004">
    <property type="protein sequence ID" value="KAG7416100.1"/>
    <property type="molecule type" value="Genomic_DNA"/>
</dbReference>